<dbReference type="PANTHER" id="PTHR16171:SF7">
    <property type="entry name" value="DNA REPAIR PROTEIN RAD2"/>
    <property type="match status" value="1"/>
</dbReference>
<evidence type="ECO:0000256" key="13">
    <source>
        <dbReference type="SAM" id="MobiDB-lite"/>
    </source>
</evidence>
<dbReference type="PANTHER" id="PTHR16171">
    <property type="entry name" value="DNA REPAIR PROTEIN COMPLEMENTING XP-G CELLS-RELATED"/>
    <property type="match status" value="1"/>
</dbReference>
<comment type="similarity">
    <text evidence="3">Belongs to the XPG/RAD2 endonuclease family. XPG subfamily.</text>
</comment>
<dbReference type="EMBL" id="MCGT01000037">
    <property type="protein sequence ID" value="ORX46548.1"/>
    <property type="molecule type" value="Genomic_DNA"/>
</dbReference>
<keyword evidence="4" id="KW-0540">Nuclease</keyword>
<dbReference type="Pfam" id="PF00752">
    <property type="entry name" value="XPG_N"/>
    <property type="match status" value="1"/>
</dbReference>
<dbReference type="PRINTS" id="PR00853">
    <property type="entry name" value="XPGRADSUPER"/>
</dbReference>
<dbReference type="InterPro" id="IPR029060">
    <property type="entry name" value="PIN-like_dom_sf"/>
</dbReference>
<dbReference type="FunFam" id="1.10.150.20:FF:000030">
    <property type="entry name" value="Flap endonuclease GEN-like 1"/>
    <property type="match status" value="1"/>
</dbReference>
<feature type="region of interest" description="Disordered" evidence="13">
    <location>
        <begin position="596"/>
        <end position="617"/>
    </location>
</feature>
<dbReference type="SUPFAM" id="SSF47807">
    <property type="entry name" value="5' to 3' exonuclease, C-terminal subdomain"/>
    <property type="match status" value="1"/>
</dbReference>
<dbReference type="InterPro" id="IPR036279">
    <property type="entry name" value="5-3_exonuclease_C_sf"/>
</dbReference>
<feature type="domain" description="XPG N-terminal" evidence="15">
    <location>
        <begin position="1"/>
        <end position="98"/>
    </location>
</feature>
<gene>
    <name evidence="16" type="ORF">DM01DRAFT_1327710</name>
</gene>
<dbReference type="Gene3D" id="3.40.50.1010">
    <property type="entry name" value="5'-nuclease"/>
    <property type="match status" value="2"/>
</dbReference>
<feature type="region of interest" description="Disordered" evidence="13">
    <location>
        <begin position="308"/>
        <end position="358"/>
    </location>
</feature>
<dbReference type="InterPro" id="IPR019974">
    <property type="entry name" value="XPG_CS"/>
</dbReference>
<evidence type="ECO:0000256" key="2">
    <source>
        <dbReference type="ARBA" id="ARBA00004123"/>
    </source>
</evidence>
<dbReference type="PROSITE" id="PS00841">
    <property type="entry name" value="XPG_1"/>
    <property type="match status" value="1"/>
</dbReference>
<dbReference type="CDD" id="cd09868">
    <property type="entry name" value="PIN_XPG_RAD2"/>
    <property type="match status" value="2"/>
</dbReference>
<dbReference type="InterPro" id="IPR006085">
    <property type="entry name" value="XPG_DNA_repair_N"/>
</dbReference>
<feature type="region of interest" description="Disordered" evidence="13">
    <location>
        <begin position="638"/>
        <end position="684"/>
    </location>
</feature>
<evidence type="ECO:0000256" key="9">
    <source>
        <dbReference type="ARBA" id="ARBA00022842"/>
    </source>
</evidence>
<feature type="region of interest" description="Disordered" evidence="13">
    <location>
        <begin position="1088"/>
        <end position="1107"/>
    </location>
</feature>
<dbReference type="GO" id="GO:0046872">
    <property type="term" value="F:metal ion binding"/>
    <property type="evidence" value="ECO:0007669"/>
    <property type="project" value="UniProtKB-KW"/>
</dbReference>
<dbReference type="GO" id="GO:0006289">
    <property type="term" value="P:nucleotide-excision repair"/>
    <property type="evidence" value="ECO:0007669"/>
    <property type="project" value="InterPro"/>
</dbReference>
<dbReference type="AlphaFoldDB" id="A0A1X2G6U1"/>
<evidence type="ECO:0000256" key="3">
    <source>
        <dbReference type="ARBA" id="ARBA00005283"/>
    </source>
</evidence>
<dbReference type="SUPFAM" id="SSF88723">
    <property type="entry name" value="PIN domain-like"/>
    <property type="match status" value="1"/>
</dbReference>
<name>A0A1X2G6U1_9FUNG</name>
<evidence type="ECO:0000256" key="12">
    <source>
        <dbReference type="ARBA" id="ARBA00038112"/>
    </source>
</evidence>
<dbReference type="InterPro" id="IPR006086">
    <property type="entry name" value="XPG-I_dom"/>
</dbReference>
<dbReference type="Gene3D" id="1.10.150.20">
    <property type="entry name" value="5' to 3' exonuclease, C-terminal subdomain"/>
    <property type="match status" value="1"/>
</dbReference>
<evidence type="ECO:0000256" key="4">
    <source>
        <dbReference type="ARBA" id="ARBA00022722"/>
    </source>
</evidence>
<keyword evidence="10" id="KW-0234">DNA repair</keyword>
<evidence type="ECO:0000256" key="6">
    <source>
        <dbReference type="ARBA" id="ARBA00022759"/>
    </source>
</evidence>
<comment type="caution">
    <text evidence="16">The sequence shown here is derived from an EMBL/GenBank/DDBJ whole genome shotgun (WGS) entry which is preliminary data.</text>
</comment>
<feature type="compositionally biased region" description="Pro residues" evidence="13">
    <location>
        <begin position="658"/>
        <end position="675"/>
    </location>
</feature>
<keyword evidence="6" id="KW-0255">Endonuclease</keyword>
<feature type="compositionally biased region" description="Polar residues" evidence="13">
    <location>
        <begin position="313"/>
        <end position="329"/>
    </location>
</feature>
<keyword evidence="5" id="KW-0479">Metal-binding</keyword>
<evidence type="ECO:0000256" key="5">
    <source>
        <dbReference type="ARBA" id="ARBA00022723"/>
    </source>
</evidence>
<keyword evidence="17" id="KW-1185">Reference proteome</keyword>
<dbReference type="InterPro" id="IPR008918">
    <property type="entry name" value="HhH2"/>
</dbReference>
<evidence type="ECO:0000259" key="14">
    <source>
        <dbReference type="SMART" id="SM00484"/>
    </source>
</evidence>
<evidence type="ECO:0000256" key="1">
    <source>
        <dbReference type="ARBA" id="ARBA00001946"/>
    </source>
</evidence>
<evidence type="ECO:0000256" key="10">
    <source>
        <dbReference type="ARBA" id="ARBA00023204"/>
    </source>
</evidence>
<keyword evidence="9" id="KW-0460">Magnesium</keyword>
<evidence type="ECO:0000256" key="8">
    <source>
        <dbReference type="ARBA" id="ARBA00022801"/>
    </source>
</evidence>
<feature type="region of interest" description="Disordered" evidence="13">
    <location>
        <begin position="386"/>
        <end position="407"/>
    </location>
</feature>
<evidence type="ECO:0000259" key="15">
    <source>
        <dbReference type="SMART" id="SM00485"/>
    </source>
</evidence>
<keyword evidence="8" id="KW-0378">Hydrolase</keyword>
<dbReference type="PROSITE" id="PS00842">
    <property type="entry name" value="XPG_2"/>
    <property type="match status" value="1"/>
</dbReference>
<comment type="subcellular location">
    <subcellularLocation>
        <location evidence="2">Nucleus</location>
    </subcellularLocation>
</comment>
<feature type="compositionally biased region" description="Basic and acidic residues" evidence="13">
    <location>
        <begin position="343"/>
        <end position="358"/>
    </location>
</feature>
<keyword evidence="11" id="KW-0539">Nucleus</keyword>
<dbReference type="SMART" id="SM00485">
    <property type="entry name" value="XPGN"/>
    <property type="match status" value="1"/>
</dbReference>
<dbReference type="OrthoDB" id="31113at2759"/>
<dbReference type="Pfam" id="PF00867">
    <property type="entry name" value="XPG_I"/>
    <property type="match status" value="1"/>
</dbReference>
<dbReference type="GO" id="GO:0003697">
    <property type="term" value="F:single-stranded DNA binding"/>
    <property type="evidence" value="ECO:0007669"/>
    <property type="project" value="InterPro"/>
</dbReference>
<dbReference type="InterPro" id="IPR001044">
    <property type="entry name" value="XPG/Rad2_eukaryotes"/>
</dbReference>
<protein>
    <submittedName>
        <fullName evidence="16">PIN domain-like protein</fullName>
    </submittedName>
</protein>
<comment type="similarity">
    <text evidence="12">Belongs to the XPG/RAD2 endonuclease family. GEN subfamily.</text>
</comment>
<organism evidence="16 17">
    <name type="scientific">Hesseltinella vesiculosa</name>
    <dbReference type="NCBI Taxonomy" id="101127"/>
    <lineage>
        <taxon>Eukaryota</taxon>
        <taxon>Fungi</taxon>
        <taxon>Fungi incertae sedis</taxon>
        <taxon>Mucoromycota</taxon>
        <taxon>Mucoromycotina</taxon>
        <taxon>Mucoromycetes</taxon>
        <taxon>Mucorales</taxon>
        <taxon>Cunninghamellaceae</taxon>
        <taxon>Hesseltinella</taxon>
    </lineage>
</organism>
<dbReference type="InterPro" id="IPR006084">
    <property type="entry name" value="XPG/Rad2"/>
</dbReference>
<keyword evidence="7" id="KW-0227">DNA damage</keyword>
<dbReference type="SMART" id="SM00279">
    <property type="entry name" value="HhH2"/>
    <property type="match status" value="1"/>
</dbReference>
<evidence type="ECO:0000313" key="16">
    <source>
        <dbReference type="EMBL" id="ORX46548.1"/>
    </source>
</evidence>
<dbReference type="STRING" id="101127.A0A1X2G6U1"/>
<accession>A0A1X2G6U1</accession>
<dbReference type="GO" id="GO:0005634">
    <property type="term" value="C:nucleus"/>
    <property type="evidence" value="ECO:0007669"/>
    <property type="project" value="UniProtKB-SubCell"/>
</dbReference>
<proteinExistence type="inferred from homology"/>
<reference evidence="16 17" key="1">
    <citation type="submission" date="2016-07" db="EMBL/GenBank/DDBJ databases">
        <title>Pervasive Adenine N6-methylation of Active Genes in Fungi.</title>
        <authorList>
            <consortium name="DOE Joint Genome Institute"/>
            <person name="Mondo S.J."/>
            <person name="Dannebaum R.O."/>
            <person name="Kuo R.C."/>
            <person name="Labutti K."/>
            <person name="Haridas S."/>
            <person name="Kuo A."/>
            <person name="Salamov A."/>
            <person name="Ahrendt S.R."/>
            <person name="Lipzen A."/>
            <person name="Sullivan W."/>
            <person name="Andreopoulos W.B."/>
            <person name="Clum A."/>
            <person name="Lindquist E."/>
            <person name="Daum C."/>
            <person name="Ramamoorthy G.K."/>
            <person name="Gryganskyi A."/>
            <person name="Culley D."/>
            <person name="Magnuson J.K."/>
            <person name="James T.Y."/>
            <person name="O'Malley M.A."/>
            <person name="Stajich J.E."/>
            <person name="Spatafora J.W."/>
            <person name="Visel A."/>
            <person name="Grigoriev I.V."/>
        </authorList>
    </citation>
    <scope>NUCLEOTIDE SEQUENCE [LARGE SCALE GENOMIC DNA]</scope>
    <source>
        <strain evidence="16 17">NRRL 3301</strain>
    </source>
</reference>
<dbReference type="GO" id="GO:0048256">
    <property type="term" value="F:flap endonuclease activity"/>
    <property type="evidence" value="ECO:0007669"/>
    <property type="project" value="UniProtKB-ARBA"/>
</dbReference>
<sequence length="1107" mass="125881">MGVQGLWGLLEPTSKNVQLESLRHQKLAIDASIWIYQFLQTMRSKDGSAVRNGYILGFFRRLCKLMFYNIKPVFVFDGGAPTMKLNTIRVRRQRREGIQTSAQKTAEKILKVQLMSHAAKEEEKRRSHQRPMTQHEDEEDYVYMDQLDNNEAVVNQLRHQNTIKQDQYELPKDAPMMDPRSMDPRLVTREEMLDFIEEFKHEINMDSADFQALPTELQYEVIQDLKVRSRQTSWARLSNMIQQSKTAMDFSKQQIQQLAFRNTMTQRVLQMNNMASQVNDASQPSRVASERGRSYILVKNENIDEGLGWRLPGSQTNLQPSPTHASSQPLHAPPAEPPLTLGHMDDDRVHGDADKNDSDVEQDDLVAAAIAKNPNLWSIVSALDPASDDEDKVSDAVSATDEGASQHDSDALGYRYVGRDSFALWESAASTGYSDDSEDQLTDSDDSQALFAFPNQQPSEPISMVDEEDMAVDQVIWDMYHDPPQSLPPTVPVEKQWQEHQRDMLDMTAEEMFQHWSQAMPDAFVYQHSFNDEYRSLLHDPIFDHSIQEVQDKLHSVHKAYGKSNSGNPMAQQALAFQQRFLDCVLHWKRFQHQQASLPPPSSTYSPALAQRTPPYGGVGSSLHPIHVPASAEDAIVLDDDSDDDDKPIVWVGDPAAVPSPPPSLSVPMPTPLSPAQPATAALADQVSPATHTLPDVHSQPHTPEEDNLASQPFSKYVDKEPENDQRTLFFRGSQTSAREHADLKEPSLSEQAEDQGEAVGQVDEAEPMLLTEEEEQQMRDGAELEDEQFAQFFSDLKGRDLSTVQHEIAKDLDDLRHQQQKQIAQADAITPQMVQDIQHLLQLFGIPYVMAPMEAEAQCAYLFDHDLVDGIVTDDSDCFLFGGSGIYRNMFQQRKFVQCYEAQAIAAHMKLNRMRMIQLAYFLGSDYTPGVNGIGPVIAYEILAEFRDDSDDDALALLHRFKEWHESGVDRTDFQRKFRRSHKQFDIPEDFPDPLVQDAYLHPRVDESLEKFTWAAPQLDTLRTYLKHTFTWPEEKVDEFLVPVIREMNKQAEGMQMSINNYFGSTYSRGQDATHVSKRVRQAARRLEIQEDDHLPKGVTAKKQKK</sequence>
<feature type="compositionally biased region" description="Basic and acidic residues" evidence="13">
    <location>
        <begin position="738"/>
        <end position="748"/>
    </location>
</feature>
<dbReference type="Proteomes" id="UP000242146">
    <property type="component" value="Unassembled WGS sequence"/>
</dbReference>
<comment type="cofactor">
    <cofactor evidence="1">
        <name>Mg(2+)</name>
        <dbReference type="ChEBI" id="CHEBI:18420"/>
    </cofactor>
</comment>
<evidence type="ECO:0000256" key="11">
    <source>
        <dbReference type="ARBA" id="ARBA00023242"/>
    </source>
</evidence>
<evidence type="ECO:0000313" key="17">
    <source>
        <dbReference type="Proteomes" id="UP000242146"/>
    </source>
</evidence>
<feature type="compositionally biased region" description="Basic and acidic residues" evidence="13">
    <location>
        <begin position="1088"/>
        <end position="1097"/>
    </location>
</feature>
<feature type="domain" description="XPG-I" evidence="14">
    <location>
        <begin position="843"/>
        <end position="912"/>
    </location>
</feature>
<feature type="region of interest" description="Disordered" evidence="13">
    <location>
        <begin position="732"/>
        <end position="762"/>
    </location>
</feature>
<evidence type="ECO:0000256" key="7">
    <source>
        <dbReference type="ARBA" id="ARBA00022763"/>
    </source>
</evidence>
<dbReference type="PRINTS" id="PR00066">
    <property type="entry name" value="XRODRMPGMNTG"/>
</dbReference>
<dbReference type="SMART" id="SM00484">
    <property type="entry name" value="XPGI"/>
    <property type="match status" value="1"/>
</dbReference>